<organism evidence="3 4">
    <name type="scientific">Riccia sorocarpa</name>
    <dbReference type="NCBI Taxonomy" id="122646"/>
    <lineage>
        <taxon>Eukaryota</taxon>
        <taxon>Viridiplantae</taxon>
        <taxon>Streptophyta</taxon>
        <taxon>Embryophyta</taxon>
        <taxon>Marchantiophyta</taxon>
        <taxon>Marchantiopsida</taxon>
        <taxon>Marchantiidae</taxon>
        <taxon>Marchantiales</taxon>
        <taxon>Ricciaceae</taxon>
        <taxon>Riccia</taxon>
    </lineage>
</organism>
<feature type="compositionally biased region" description="Low complexity" evidence="1">
    <location>
        <begin position="26"/>
        <end position="40"/>
    </location>
</feature>
<dbReference type="AlphaFoldDB" id="A0ABD3GIB4"/>
<feature type="domain" description="DDE-1" evidence="2">
    <location>
        <begin position="98"/>
        <end position="217"/>
    </location>
</feature>
<dbReference type="Proteomes" id="UP001633002">
    <property type="component" value="Unassembled WGS sequence"/>
</dbReference>
<reference evidence="3 4" key="1">
    <citation type="submission" date="2024-09" db="EMBL/GenBank/DDBJ databases">
        <title>Chromosome-scale assembly of Riccia sorocarpa.</title>
        <authorList>
            <person name="Paukszto L."/>
        </authorList>
    </citation>
    <scope>NUCLEOTIDE SEQUENCE [LARGE SCALE GENOMIC DNA]</scope>
    <source>
        <strain evidence="3">LP-2024</strain>
        <tissue evidence="3">Aerial parts of the thallus</tissue>
    </source>
</reference>
<comment type="caution">
    <text evidence="3">The sequence shown here is derived from an EMBL/GenBank/DDBJ whole genome shotgun (WGS) entry which is preliminary data.</text>
</comment>
<feature type="region of interest" description="Disordered" evidence="1">
    <location>
        <begin position="26"/>
        <end position="46"/>
    </location>
</feature>
<gene>
    <name evidence="3" type="ORF">R1sor_020873</name>
</gene>
<dbReference type="InterPro" id="IPR004875">
    <property type="entry name" value="DDE_SF_endonuclease_dom"/>
</dbReference>
<dbReference type="Pfam" id="PF03184">
    <property type="entry name" value="DDE_1"/>
    <property type="match status" value="1"/>
</dbReference>
<protein>
    <recommendedName>
        <fullName evidence="2">DDE-1 domain-containing protein</fullName>
    </recommendedName>
</protein>
<proteinExistence type="predicted"/>
<evidence type="ECO:0000256" key="1">
    <source>
        <dbReference type="SAM" id="MobiDB-lite"/>
    </source>
</evidence>
<accession>A0ABD3GIB4</accession>
<evidence type="ECO:0000313" key="3">
    <source>
        <dbReference type="EMBL" id="KAL3677917.1"/>
    </source>
</evidence>
<sequence length="374" mass="42680">MAFTNWPCVDREQYFRDVNAACNVVPDSQPLSRSDPSSSSKAEFTVRDMLRPVANQRGEANGASNPGRKRRRGRQYHNCLFKGKRNSVLPTSSTARLLNHLGWNLTKSDNHWSTLATMKEWVNLILKQYYIKICQERGLDMKTQKLMLVLDCWSVHKSAAFHSWLEETHTWIALLFVPAGCTSKFQPCDVIVQRPLKDAFRKEFQGWCVREISNMLTESSSPEDIKMDFSISTLRKLACDSLFSAHNQVASKKEMIRCGWRKCGLLQAWEHEHQLRAVEENATGSLFNSTHETDNVEERADLGTDDECGDASVQEIMERVVGPTLQASNVNDTAMTENTVRLHDFRNRPVPVGSQSRSRFTQYLSEINIVTPYV</sequence>
<evidence type="ECO:0000259" key="2">
    <source>
        <dbReference type="Pfam" id="PF03184"/>
    </source>
</evidence>
<dbReference type="EMBL" id="JBJQOH010000007">
    <property type="protein sequence ID" value="KAL3677917.1"/>
    <property type="molecule type" value="Genomic_DNA"/>
</dbReference>
<name>A0ABD3GIB4_9MARC</name>
<evidence type="ECO:0000313" key="4">
    <source>
        <dbReference type="Proteomes" id="UP001633002"/>
    </source>
</evidence>
<keyword evidence="4" id="KW-1185">Reference proteome</keyword>